<evidence type="ECO:0000259" key="11">
    <source>
        <dbReference type="PROSITE" id="PS50928"/>
    </source>
</evidence>
<dbReference type="PANTHER" id="PTHR47314:SF1">
    <property type="entry name" value="MALTOSE_MALTODEXTRIN TRANSPORT SYSTEM PERMEASE PROTEIN MALF"/>
    <property type="match status" value="1"/>
</dbReference>
<accession>A0A0X8D747</accession>
<comment type="similarity">
    <text evidence="2 10">Belongs to the binding-protein-dependent transport system permease family. MalFG subfamily.</text>
</comment>
<dbReference type="Gene3D" id="1.20.58.370">
    <property type="entry name" value="MalF N-terminal region-like"/>
    <property type="match status" value="1"/>
</dbReference>
<keyword evidence="3 9" id="KW-0813">Transport</keyword>
<organism evidence="12 13">
    <name type="scientific">Thermus parvatiensis</name>
    <dbReference type="NCBI Taxonomy" id="456163"/>
    <lineage>
        <taxon>Bacteria</taxon>
        <taxon>Thermotogati</taxon>
        <taxon>Deinococcota</taxon>
        <taxon>Deinococci</taxon>
        <taxon>Thermales</taxon>
        <taxon>Thermaceae</taxon>
        <taxon>Thermus</taxon>
    </lineage>
</organism>
<dbReference type="EMBL" id="CP014141">
    <property type="protein sequence ID" value="AMA75182.1"/>
    <property type="molecule type" value="Genomic_DNA"/>
</dbReference>
<evidence type="ECO:0000256" key="8">
    <source>
        <dbReference type="ARBA" id="ARBA00023136"/>
    </source>
</evidence>
<evidence type="ECO:0000256" key="5">
    <source>
        <dbReference type="ARBA" id="ARBA00022597"/>
    </source>
</evidence>
<reference evidence="12 13" key="1">
    <citation type="submission" date="2016-01" db="EMBL/GenBank/DDBJ databases">
        <title>Genome sequence of Thermus parvatiensis, a thermophile isolated from a hot water spring.</title>
        <authorList>
            <person name="Tripathi C."/>
            <person name="Lal R."/>
        </authorList>
    </citation>
    <scope>NUCLEOTIDE SEQUENCE [LARGE SCALE GENOMIC DNA]</scope>
    <source>
        <strain evidence="12 13">RL</strain>
    </source>
</reference>
<sequence length="442" mass="48427">MKHPPGLKGFLLALSLLLGLLILSTGVGILGYLALEAYLAPPGWTILVLALLVLVPGAILVGRLFPWLTDWYYFLPALSFLLVFTLYPIALTVYLAFTDYSGRKNGFPDRSTETRVLKQEGPKLILEEPATEALRCNPCEGEPVEVYSEGHRARARILEAEGNTLVLDRTPPFQAAFVAKVNAFQFVGLKNFAFILSQANQALLPVFLWNVVFAASTVLLNALLGLILGLILNNKGLKLRNFYRTVLIISWALPGVITVQVFVALLNYNFGAINRLLGVLGIYPIPWLNDPDWAKVAILLVNLWLGFPYMMTATLGALSTIPDELYEAAKVDGATPWQALRHITLPLLEKPMLPILLSSFAFNFNNFYLIYLLTGGGPAQEGRLATAQATDILISWAYKTAFSAEGQSAYGLGAAISLLIFAITVAISLVNFRITGALREVK</sequence>
<dbReference type="InterPro" id="IPR000515">
    <property type="entry name" value="MetI-like"/>
</dbReference>
<evidence type="ECO:0000256" key="7">
    <source>
        <dbReference type="ARBA" id="ARBA00022989"/>
    </source>
</evidence>
<evidence type="ECO:0000256" key="2">
    <source>
        <dbReference type="ARBA" id="ARBA00009047"/>
    </source>
</evidence>
<keyword evidence="8 9" id="KW-0472">Membrane</keyword>
<dbReference type="GO" id="GO:0015423">
    <property type="term" value="F:ABC-type maltose transporter activity"/>
    <property type="evidence" value="ECO:0007669"/>
    <property type="project" value="TreeGrafter"/>
</dbReference>
<evidence type="ECO:0000256" key="3">
    <source>
        <dbReference type="ARBA" id="ARBA00022448"/>
    </source>
</evidence>
<feature type="transmembrane region" description="Helical" evidence="9">
    <location>
        <begin position="409"/>
        <end position="432"/>
    </location>
</feature>
<keyword evidence="6 9" id="KW-0812">Transmembrane</keyword>
<dbReference type="GO" id="GO:1990060">
    <property type="term" value="C:maltose transport complex"/>
    <property type="evidence" value="ECO:0007669"/>
    <property type="project" value="TreeGrafter"/>
</dbReference>
<dbReference type="PROSITE" id="PS50928">
    <property type="entry name" value="ABC_TM1"/>
    <property type="match status" value="1"/>
</dbReference>
<evidence type="ECO:0000256" key="1">
    <source>
        <dbReference type="ARBA" id="ARBA00004651"/>
    </source>
</evidence>
<dbReference type="CDD" id="cd06261">
    <property type="entry name" value="TM_PBP2"/>
    <property type="match status" value="1"/>
</dbReference>
<evidence type="ECO:0000256" key="9">
    <source>
        <dbReference type="RuleBase" id="RU363032"/>
    </source>
</evidence>
<keyword evidence="4 10" id="KW-1003">Cell membrane</keyword>
<dbReference type="GO" id="GO:0042956">
    <property type="term" value="P:maltodextrin transmembrane transport"/>
    <property type="evidence" value="ECO:0007669"/>
    <property type="project" value="TreeGrafter"/>
</dbReference>
<evidence type="ECO:0000256" key="4">
    <source>
        <dbReference type="ARBA" id="ARBA00022475"/>
    </source>
</evidence>
<comment type="caution">
    <text evidence="10">Lacks conserved residue(s) required for the propagation of feature annotation.</text>
</comment>
<feature type="domain" description="ABC transmembrane type-1" evidence="11">
    <location>
        <begin position="207"/>
        <end position="431"/>
    </location>
</feature>
<dbReference type="KEGG" id="tpar:AV541_02510"/>
<keyword evidence="5 10" id="KW-0762">Sugar transport</keyword>
<dbReference type="Proteomes" id="UP000061630">
    <property type="component" value="Chromosome"/>
</dbReference>
<keyword evidence="7 9" id="KW-1133">Transmembrane helix</keyword>
<gene>
    <name evidence="12" type="ORF">AV541_02510</name>
</gene>
<evidence type="ECO:0000256" key="10">
    <source>
        <dbReference type="RuleBase" id="RU367050"/>
    </source>
</evidence>
<evidence type="ECO:0000313" key="12">
    <source>
        <dbReference type="EMBL" id="AMA75182.1"/>
    </source>
</evidence>
<dbReference type="Gene3D" id="1.10.3720.10">
    <property type="entry name" value="MetI-like"/>
    <property type="match status" value="1"/>
</dbReference>
<dbReference type="PANTHER" id="PTHR47314">
    <property type="entry name" value="MALTOSE/MALTODEXTRIN TRANSPORT SYSTEM PERMEASE PROTEIN MALF"/>
    <property type="match status" value="1"/>
</dbReference>
<proteinExistence type="inferred from homology"/>
<dbReference type="Pfam" id="PF00528">
    <property type="entry name" value="BPD_transp_1"/>
    <property type="match status" value="1"/>
</dbReference>
<dbReference type="AlphaFoldDB" id="A0A0X8D747"/>
<evidence type="ECO:0000256" key="6">
    <source>
        <dbReference type="ARBA" id="ARBA00022692"/>
    </source>
</evidence>
<comment type="subcellular location">
    <subcellularLocation>
        <location evidence="1 9">Cell membrane</location>
        <topology evidence="1 9">Multi-pass membrane protein</topology>
    </subcellularLocation>
</comment>
<feature type="transmembrane region" description="Helical" evidence="9">
    <location>
        <begin position="44"/>
        <end position="65"/>
    </location>
</feature>
<dbReference type="RefSeq" id="WP_060384158.1">
    <property type="nucleotide sequence ID" value="NZ_CP014141.1"/>
</dbReference>
<protein>
    <recommendedName>
        <fullName evidence="10">Maltose/maltodextrin transport system permease protein</fullName>
    </recommendedName>
</protein>
<feature type="transmembrane region" description="Helical" evidence="9">
    <location>
        <begin position="72"/>
        <end position="97"/>
    </location>
</feature>
<name>A0A0X8D747_9DEIN</name>
<dbReference type="SUPFAM" id="SSF160964">
    <property type="entry name" value="MalF N-terminal region-like"/>
    <property type="match status" value="1"/>
</dbReference>
<dbReference type="InterPro" id="IPR035906">
    <property type="entry name" value="MetI-like_sf"/>
</dbReference>
<dbReference type="InterPro" id="IPR035277">
    <property type="entry name" value="MalF_N"/>
</dbReference>
<comment type="function">
    <text evidence="10">Part of the ABC transporter complex MalEFGK involved in maltose/maltodextrin import. Probably responsible for the translocation of the substrate across the membrane.</text>
</comment>
<feature type="transmembrane region" description="Helical" evidence="9">
    <location>
        <begin position="296"/>
        <end position="318"/>
    </location>
</feature>
<feature type="transmembrane region" description="Helical" evidence="9">
    <location>
        <begin position="245"/>
        <end position="266"/>
    </location>
</feature>
<evidence type="ECO:0000313" key="13">
    <source>
        <dbReference type="Proteomes" id="UP000061630"/>
    </source>
</evidence>
<feature type="transmembrane region" description="Helical" evidence="9">
    <location>
        <begin position="207"/>
        <end position="233"/>
    </location>
</feature>
<dbReference type="SUPFAM" id="SSF161098">
    <property type="entry name" value="MetI-like"/>
    <property type="match status" value="1"/>
</dbReference>